<name>A0A8J6TL78_9BACT</name>
<sequence>MTLKEKIIHEALRQFSFKGFLSTSITDILEAVGTSKGGLYNHFKSKEELFFAAMSEARKIWRQRNLDGLEQMERPIEKIKKLLENYRDKYLADSENFPGGCIFVTLAVELNDQRPHLAREMNDGFIRFKRMLKRLLDQEKKAGTLREGIDTAQVAEMVFSGILGTSVMYISDKSMATLDRNIRALSDYLTMISR</sequence>
<evidence type="ECO:0000256" key="4">
    <source>
        <dbReference type="PROSITE-ProRule" id="PRU00335"/>
    </source>
</evidence>
<gene>
    <name evidence="6" type="ORF">H8E23_06580</name>
</gene>
<proteinExistence type="predicted"/>
<evidence type="ECO:0000259" key="5">
    <source>
        <dbReference type="PROSITE" id="PS50977"/>
    </source>
</evidence>
<organism evidence="6 7">
    <name type="scientific">Candidatus Desulfatibia profunda</name>
    <dbReference type="NCBI Taxonomy" id="2841695"/>
    <lineage>
        <taxon>Bacteria</taxon>
        <taxon>Pseudomonadati</taxon>
        <taxon>Thermodesulfobacteriota</taxon>
        <taxon>Desulfobacteria</taxon>
        <taxon>Desulfobacterales</taxon>
        <taxon>Desulfobacterales incertae sedis</taxon>
        <taxon>Candidatus Desulfatibia</taxon>
    </lineage>
</organism>
<dbReference type="Gene3D" id="1.10.10.60">
    <property type="entry name" value="Homeodomain-like"/>
    <property type="match status" value="1"/>
</dbReference>
<dbReference type="Pfam" id="PF00440">
    <property type="entry name" value="TetR_N"/>
    <property type="match status" value="1"/>
</dbReference>
<dbReference type="InterPro" id="IPR036271">
    <property type="entry name" value="Tet_transcr_reg_TetR-rel_C_sf"/>
</dbReference>
<dbReference type="PROSITE" id="PS50977">
    <property type="entry name" value="HTH_TETR_2"/>
    <property type="match status" value="1"/>
</dbReference>
<feature type="DNA-binding region" description="H-T-H motif" evidence="4">
    <location>
        <begin position="24"/>
        <end position="43"/>
    </location>
</feature>
<dbReference type="GO" id="GO:0003677">
    <property type="term" value="F:DNA binding"/>
    <property type="evidence" value="ECO:0007669"/>
    <property type="project" value="UniProtKB-UniRule"/>
</dbReference>
<dbReference type="InterPro" id="IPR011075">
    <property type="entry name" value="TetR_C"/>
</dbReference>
<dbReference type="Proteomes" id="UP000603434">
    <property type="component" value="Unassembled WGS sequence"/>
</dbReference>
<dbReference type="InterPro" id="IPR001647">
    <property type="entry name" value="HTH_TetR"/>
</dbReference>
<evidence type="ECO:0000256" key="1">
    <source>
        <dbReference type="ARBA" id="ARBA00023015"/>
    </source>
</evidence>
<dbReference type="PANTHER" id="PTHR47506">
    <property type="entry name" value="TRANSCRIPTIONAL REGULATORY PROTEIN"/>
    <property type="match status" value="1"/>
</dbReference>
<dbReference type="EMBL" id="JACNJH010000118">
    <property type="protein sequence ID" value="MBC8361044.1"/>
    <property type="molecule type" value="Genomic_DNA"/>
</dbReference>
<feature type="domain" description="HTH tetR-type" evidence="5">
    <location>
        <begin position="1"/>
        <end position="61"/>
    </location>
</feature>
<protein>
    <submittedName>
        <fullName evidence="6">TetR/AcrR family transcriptional regulator</fullName>
    </submittedName>
</protein>
<dbReference type="SUPFAM" id="SSF48498">
    <property type="entry name" value="Tetracyclin repressor-like, C-terminal domain"/>
    <property type="match status" value="1"/>
</dbReference>
<dbReference type="SUPFAM" id="SSF46689">
    <property type="entry name" value="Homeodomain-like"/>
    <property type="match status" value="1"/>
</dbReference>
<evidence type="ECO:0000256" key="3">
    <source>
        <dbReference type="ARBA" id="ARBA00023163"/>
    </source>
</evidence>
<dbReference type="PANTHER" id="PTHR47506:SF3">
    <property type="entry name" value="HTH-TYPE TRANSCRIPTIONAL REGULATOR LMRA"/>
    <property type="match status" value="1"/>
</dbReference>
<dbReference type="PRINTS" id="PR00455">
    <property type="entry name" value="HTHTETR"/>
</dbReference>
<dbReference type="InterPro" id="IPR009057">
    <property type="entry name" value="Homeodomain-like_sf"/>
</dbReference>
<reference evidence="6 7" key="1">
    <citation type="submission" date="2020-08" db="EMBL/GenBank/DDBJ databases">
        <title>Bridging the membrane lipid divide: bacteria of the FCB group superphylum have the potential to synthesize archaeal ether lipids.</title>
        <authorList>
            <person name="Villanueva L."/>
            <person name="Von Meijenfeldt F.A.B."/>
            <person name="Westbye A.B."/>
            <person name="Yadav S."/>
            <person name="Hopmans E.C."/>
            <person name="Dutilh B.E."/>
            <person name="Sinninghe Damste J.S."/>
        </authorList>
    </citation>
    <scope>NUCLEOTIDE SEQUENCE [LARGE SCALE GENOMIC DNA]</scope>
    <source>
        <strain evidence="6">NIOZ-UU30</strain>
    </source>
</reference>
<accession>A0A8J6TL78</accession>
<dbReference type="Pfam" id="PF16925">
    <property type="entry name" value="TetR_C_13"/>
    <property type="match status" value="1"/>
</dbReference>
<keyword evidence="2 4" id="KW-0238">DNA-binding</keyword>
<keyword evidence="3" id="KW-0804">Transcription</keyword>
<evidence type="ECO:0000313" key="7">
    <source>
        <dbReference type="Proteomes" id="UP000603434"/>
    </source>
</evidence>
<comment type="caution">
    <text evidence="6">The sequence shown here is derived from an EMBL/GenBank/DDBJ whole genome shotgun (WGS) entry which is preliminary data.</text>
</comment>
<keyword evidence="1" id="KW-0805">Transcription regulation</keyword>
<evidence type="ECO:0000313" key="6">
    <source>
        <dbReference type="EMBL" id="MBC8361044.1"/>
    </source>
</evidence>
<evidence type="ECO:0000256" key="2">
    <source>
        <dbReference type="ARBA" id="ARBA00023125"/>
    </source>
</evidence>
<dbReference type="Gene3D" id="1.10.357.10">
    <property type="entry name" value="Tetracycline Repressor, domain 2"/>
    <property type="match status" value="1"/>
</dbReference>
<dbReference type="AlphaFoldDB" id="A0A8J6TL78"/>